<reference evidence="5 6" key="1">
    <citation type="journal article" date="2019" name="Anaerobe">
        <title>Detection of Robinsoniella peoriensis in multiple bone samples of a trauma patient.</title>
        <authorList>
            <person name="Schrottner P."/>
            <person name="Hartwich K."/>
            <person name="Bunk B."/>
            <person name="Schober I."/>
            <person name="Helbig S."/>
            <person name="Rudolph W.W."/>
            <person name="Gunzer F."/>
        </authorList>
    </citation>
    <scope>NUCLEOTIDE SEQUENCE [LARGE SCALE GENOMIC DNA]</scope>
    <source>
        <strain evidence="5 6">DSM 106044</strain>
    </source>
</reference>
<evidence type="ECO:0000256" key="2">
    <source>
        <dbReference type="ARBA" id="ARBA00023125"/>
    </source>
</evidence>
<dbReference type="InterPro" id="IPR018060">
    <property type="entry name" value="HTH_AraC"/>
</dbReference>
<keyword evidence="1" id="KW-0805">Transcription regulation</keyword>
<keyword evidence="3" id="KW-0804">Transcription</keyword>
<sequence length="278" mass="32089">MTFPDVTTKVVHCVYYRNNESWNHPVNIYPYNTLYLVLDGDGEILVDGKIIRLLPEHAYLIPPNTQFSCKCSHYIEKIYIDLHAELLPGLDIFGAENGIAFVPLAREEILDVVRRSNSRNTLGDNPAFTVLEPASFCDKLWYDAFLLRILSDLLPDNWTSPDIQFMRYRAILDDIDANLSAALRMSDIAARHGWHPATLSRAFQKDFGCSIKTYSENLLSARLRQELVTTDKTIKELAVQYQFCDAYYLSAFFKRREGISPSEYRKVNMRVDLYHETN</sequence>
<evidence type="ECO:0000259" key="4">
    <source>
        <dbReference type="PROSITE" id="PS01124"/>
    </source>
</evidence>
<evidence type="ECO:0000313" key="5">
    <source>
        <dbReference type="EMBL" id="TLD02010.1"/>
    </source>
</evidence>
<dbReference type="Gene3D" id="1.10.10.60">
    <property type="entry name" value="Homeodomain-like"/>
    <property type="match status" value="1"/>
</dbReference>
<evidence type="ECO:0000256" key="3">
    <source>
        <dbReference type="ARBA" id="ARBA00023163"/>
    </source>
</evidence>
<name>A0A4U8QAF5_9FIRM</name>
<dbReference type="InterPro" id="IPR050204">
    <property type="entry name" value="AraC_XylS_family_regulators"/>
</dbReference>
<proteinExistence type="predicted"/>
<keyword evidence="6" id="KW-1185">Reference proteome</keyword>
<dbReference type="STRING" id="180332.GCA_000797495_00471"/>
<protein>
    <submittedName>
        <fullName evidence="5">Multiple antibiotic resistance protein MarA</fullName>
    </submittedName>
</protein>
<dbReference type="Pfam" id="PF12833">
    <property type="entry name" value="HTH_18"/>
    <property type="match status" value="1"/>
</dbReference>
<organism evidence="5 6">
    <name type="scientific">Robinsoniella peoriensis</name>
    <dbReference type="NCBI Taxonomy" id="180332"/>
    <lineage>
        <taxon>Bacteria</taxon>
        <taxon>Bacillati</taxon>
        <taxon>Bacillota</taxon>
        <taxon>Clostridia</taxon>
        <taxon>Lachnospirales</taxon>
        <taxon>Lachnospiraceae</taxon>
        <taxon>Robinsoniella</taxon>
    </lineage>
</organism>
<dbReference type="PANTHER" id="PTHR46796:SF13">
    <property type="entry name" value="HTH-TYPE TRANSCRIPTIONAL ACTIVATOR RHAS"/>
    <property type="match status" value="1"/>
</dbReference>
<dbReference type="InterPro" id="IPR009057">
    <property type="entry name" value="Homeodomain-like_sf"/>
</dbReference>
<dbReference type="EMBL" id="QGQD01000023">
    <property type="protein sequence ID" value="TLD02010.1"/>
    <property type="molecule type" value="Genomic_DNA"/>
</dbReference>
<dbReference type="SUPFAM" id="SSF46689">
    <property type="entry name" value="Homeodomain-like"/>
    <property type="match status" value="2"/>
</dbReference>
<dbReference type="PROSITE" id="PS01124">
    <property type="entry name" value="HTH_ARAC_FAMILY_2"/>
    <property type="match status" value="1"/>
</dbReference>
<dbReference type="AlphaFoldDB" id="A0A4U8QAF5"/>
<dbReference type="Proteomes" id="UP000306509">
    <property type="component" value="Unassembled WGS sequence"/>
</dbReference>
<accession>A0A4U8QAF5</accession>
<dbReference type="GO" id="GO:0043565">
    <property type="term" value="F:sequence-specific DNA binding"/>
    <property type="evidence" value="ECO:0007669"/>
    <property type="project" value="InterPro"/>
</dbReference>
<dbReference type="RefSeq" id="WP_161597280.1">
    <property type="nucleotide sequence ID" value="NZ_QGQD01000023.1"/>
</dbReference>
<dbReference type="SMART" id="SM00342">
    <property type="entry name" value="HTH_ARAC"/>
    <property type="match status" value="1"/>
</dbReference>
<evidence type="ECO:0000256" key="1">
    <source>
        <dbReference type="ARBA" id="ARBA00023015"/>
    </source>
</evidence>
<dbReference type="PANTHER" id="PTHR46796">
    <property type="entry name" value="HTH-TYPE TRANSCRIPTIONAL ACTIVATOR RHAS-RELATED"/>
    <property type="match status" value="1"/>
</dbReference>
<feature type="domain" description="HTH araC/xylS-type" evidence="4">
    <location>
        <begin position="169"/>
        <end position="267"/>
    </location>
</feature>
<comment type="caution">
    <text evidence="5">The sequence shown here is derived from an EMBL/GenBank/DDBJ whole genome shotgun (WGS) entry which is preliminary data.</text>
</comment>
<keyword evidence="2" id="KW-0238">DNA-binding</keyword>
<evidence type="ECO:0000313" key="6">
    <source>
        <dbReference type="Proteomes" id="UP000306509"/>
    </source>
</evidence>
<dbReference type="GO" id="GO:0003700">
    <property type="term" value="F:DNA-binding transcription factor activity"/>
    <property type="evidence" value="ECO:0007669"/>
    <property type="project" value="InterPro"/>
</dbReference>
<gene>
    <name evidence="5" type="primary">marA_1</name>
    <name evidence="5" type="ORF">DSM106044_01047</name>
</gene>